<name>A0A9W8MPG6_9AGAR</name>
<feature type="compositionally biased region" description="Low complexity" evidence="1">
    <location>
        <begin position="1"/>
        <end position="14"/>
    </location>
</feature>
<sequence length="121" mass="12771">MVTNSLSNTSTSATIPQKSPVSALAPAPQVFAPALTPNSFPQSQNLNPSQYHYVTPIANLKVVDTVAECSLNSLVTLTTQELLNVAPDVCKIVKDKVTTCQVATTGILDAASINQVLVMCR</sequence>
<organism evidence="2 3">
    <name type="scientific">Candolleomyces eurysporus</name>
    <dbReference type="NCBI Taxonomy" id="2828524"/>
    <lineage>
        <taxon>Eukaryota</taxon>
        <taxon>Fungi</taxon>
        <taxon>Dikarya</taxon>
        <taxon>Basidiomycota</taxon>
        <taxon>Agaricomycotina</taxon>
        <taxon>Agaricomycetes</taxon>
        <taxon>Agaricomycetidae</taxon>
        <taxon>Agaricales</taxon>
        <taxon>Agaricineae</taxon>
        <taxon>Psathyrellaceae</taxon>
        <taxon>Candolleomyces</taxon>
    </lineage>
</organism>
<evidence type="ECO:0000256" key="1">
    <source>
        <dbReference type="SAM" id="MobiDB-lite"/>
    </source>
</evidence>
<comment type="caution">
    <text evidence="2">The sequence shown here is derived from an EMBL/GenBank/DDBJ whole genome shotgun (WGS) entry which is preliminary data.</text>
</comment>
<feature type="region of interest" description="Disordered" evidence="1">
    <location>
        <begin position="1"/>
        <end position="21"/>
    </location>
</feature>
<dbReference type="EMBL" id="JANBPK010000254">
    <property type="protein sequence ID" value="KAJ2935934.1"/>
    <property type="molecule type" value="Genomic_DNA"/>
</dbReference>
<evidence type="ECO:0000313" key="2">
    <source>
        <dbReference type="EMBL" id="KAJ2935934.1"/>
    </source>
</evidence>
<accession>A0A9W8MPG6</accession>
<proteinExistence type="predicted"/>
<feature type="non-terminal residue" evidence="2">
    <location>
        <position position="121"/>
    </location>
</feature>
<dbReference type="AlphaFoldDB" id="A0A9W8MPG6"/>
<dbReference type="Proteomes" id="UP001140091">
    <property type="component" value="Unassembled WGS sequence"/>
</dbReference>
<keyword evidence="3" id="KW-1185">Reference proteome</keyword>
<reference evidence="2" key="1">
    <citation type="submission" date="2022-06" db="EMBL/GenBank/DDBJ databases">
        <title>Genome Sequence of Candolleomyces eurysporus.</title>
        <authorList>
            <person name="Buettner E."/>
        </authorList>
    </citation>
    <scope>NUCLEOTIDE SEQUENCE</scope>
    <source>
        <strain evidence="2">VTCC 930004</strain>
    </source>
</reference>
<evidence type="ECO:0000313" key="3">
    <source>
        <dbReference type="Proteomes" id="UP001140091"/>
    </source>
</evidence>
<protein>
    <submittedName>
        <fullName evidence="2">Uncharacterized protein</fullName>
    </submittedName>
</protein>
<dbReference type="OrthoDB" id="5596707at2759"/>
<gene>
    <name evidence="2" type="ORF">H1R20_g1159</name>
</gene>